<evidence type="ECO:0000313" key="3">
    <source>
        <dbReference type="Proteomes" id="UP001434883"/>
    </source>
</evidence>
<keyword evidence="1" id="KW-1133">Transmembrane helix</keyword>
<comment type="caution">
    <text evidence="2">The sequence shown here is derived from an EMBL/GenBank/DDBJ whole genome shotgun (WGS) entry which is preliminary data.</text>
</comment>
<sequence>MGPETKGPKFLQMFTSIYMPEQKQALVLFPLFLSFTLFVSPFFVLFSSSVSPSMRCLICPPLIYSPGDSISSCPASHHSLGEAARICPRTNKSLGSCLWMDGT</sequence>
<gene>
    <name evidence="2" type="ORF">XENOCAPTIV_029704</name>
</gene>
<feature type="non-terminal residue" evidence="2">
    <location>
        <position position="103"/>
    </location>
</feature>
<accession>A0ABV0R5L6</accession>
<protein>
    <submittedName>
        <fullName evidence="2">Uncharacterized protein</fullName>
    </submittedName>
</protein>
<keyword evidence="3" id="KW-1185">Reference proteome</keyword>
<dbReference type="Proteomes" id="UP001434883">
    <property type="component" value="Unassembled WGS sequence"/>
</dbReference>
<proteinExistence type="predicted"/>
<organism evidence="2 3">
    <name type="scientific">Xenoophorus captivus</name>
    <dbReference type="NCBI Taxonomy" id="1517983"/>
    <lineage>
        <taxon>Eukaryota</taxon>
        <taxon>Metazoa</taxon>
        <taxon>Chordata</taxon>
        <taxon>Craniata</taxon>
        <taxon>Vertebrata</taxon>
        <taxon>Euteleostomi</taxon>
        <taxon>Actinopterygii</taxon>
        <taxon>Neopterygii</taxon>
        <taxon>Teleostei</taxon>
        <taxon>Neoteleostei</taxon>
        <taxon>Acanthomorphata</taxon>
        <taxon>Ovalentaria</taxon>
        <taxon>Atherinomorphae</taxon>
        <taxon>Cyprinodontiformes</taxon>
        <taxon>Goodeidae</taxon>
        <taxon>Xenoophorus</taxon>
    </lineage>
</organism>
<evidence type="ECO:0000313" key="2">
    <source>
        <dbReference type="EMBL" id="MEQ2203410.1"/>
    </source>
</evidence>
<feature type="transmembrane region" description="Helical" evidence="1">
    <location>
        <begin position="25"/>
        <end position="46"/>
    </location>
</feature>
<reference evidence="2 3" key="1">
    <citation type="submission" date="2021-06" db="EMBL/GenBank/DDBJ databases">
        <authorList>
            <person name="Palmer J.M."/>
        </authorList>
    </citation>
    <scope>NUCLEOTIDE SEQUENCE [LARGE SCALE GENOMIC DNA]</scope>
    <source>
        <strain evidence="2 3">XC_2019</strain>
        <tissue evidence="2">Muscle</tissue>
    </source>
</reference>
<dbReference type="EMBL" id="JAHRIN010034486">
    <property type="protein sequence ID" value="MEQ2203410.1"/>
    <property type="molecule type" value="Genomic_DNA"/>
</dbReference>
<keyword evidence="1" id="KW-0472">Membrane</keyword>
<name>A0ABV0R5L6_9TELE</name>
<keyword evidence="1" id="KW-0812">Transmembrane</keyword>
<evidence type="ECO:0000256" key="1">
    <source>
        <dbReference type="SAM" id="Phobius"/>
    </source>
</evidence>